<evidence type="ECO:0000313" key="2">
    <source>
        <dbReference type="EMBL" id="SEW33139.1"/>
    </source>
</evidence>
<protein>
    <submittedName>
        <fullName evidence="2">Uncharacterized protein</fullName>
    </submittedName>
</protein>
<dbReference type="AlphaFoldDB" id="A0A1I0QZL9"/>
<dbReference type="RefSeq" id="WP_049991437.1">
    <property type="nucleotide sequence ID" value="NZ_FOIS01000007.1"/>
</dbReference>
<dbReference type="Proteomes" id="UP000183275">
    <property type="component" value="Unassembled WGS sequence"/>
</dbReference>
<dbReference type="OrthoDB" id="375535at2157"/>
<evidence type="ECO:0000256" key="1">
    <source>
        <dbReference type="SAM" id="MobiDB-lite"/>
    </source>
</evidence>
<feature type="region of interest" description="Disordered" evidence="1">
    <location>
        <begin position="69"/>
        <end position="90"/>
    </location>
</feature>
<evidence type="ECO:0000313" key="3">
    <source>
        <dbReference type="Proteomes" id="UP000183275"/>
    </source>
</evidence>
<accession>A0A1I0QZL9</accession>
<proteinExistence type="predicted"/>
<name>A0A1I0QZL9_9EURY</name>
<gene>
    <name evidence="2" type="ORF">SAMN05216285_4211</name>
</gene>
<keyword evidence="3" id="KW-1185">Reference proteome</keyword>
<reference evidence="3" key="1">
    <citation type="submission" date="2016-10" db="EMBL/GenBank/DDBJ databases">
        <authorList>
            <person name="Varghese N."/>
        </authorList>
    </citation>
    <scope>NUCLEOTIDE SEQUENCE [LARGE SCALE GENOMIC DNA]</scope>
    <source>
        <strain evidence="3">CGMCC 1.12284</strain>
    </source>
</reference>
<organism evidence="2 3">
    <name type="scientific">Natrinema salifodinae</name>
    <dbReference type="NCBI Taxonomy" id="1202768"/>
    <lineage>
        <taxon>Archaea</taxon>
        <taxon>Methanobacteriati</taxon>
        <taxon>Methanobacteriota</taxon>
        <taxon>Stenosarchaea group</taxon>
        <taxon>Halobacteria</taxon>
        <taxon>Halobacteriales</taxon>
        <taxon>Natrialbaceae</taxon>
        <taxon>Natrinema</taxon>
    </lineage>
</organism>
<dbReference type="EMBL" id="FOIS01000007">
    <property type="protein sequence ID" value="SEW33139.1"/>
    <property type="molecule type" value="Genomic_DNA"/>
</dbReference>
<sequence>MSEYLHCPECPSCGDRRQKFRFDTDRHIGVIRCQECDEDIFVVSLLANKHVTTVKDPMAGDLPEATYESLKEKGRLPPVAEREGVEIDVE</sequence>
<dbReference type="STRING" id="1202768.SAMN05216285_4211"/>